<feature type="domain" description="Glucosamine/galactosamine-6-phosphate isomerase" evidence="8">
    <location>
        <begin position="8"/>
        <end position="208"/>
    </location>
</feature>
<name>Q1IWW4_DEIGD</name>
<dbReference type="PANTHER" id="PTHR11054:SF0">
    <property type="entry name" value="6-PHOSPHOGLUCONOLACTONASE"/>
    <property type="match status" value="1"/>
</dbReference>
<dbReference type="InterPro" id="IPR037171">
    <property type="entry name" value="NagB/RpiA_transferase-like"/>
</dbReference>
<dbReference type="EC" id="3.1.1.31" evidence="5 7"/>
<evidence type="ECO:0000256" key="1">
    <source>
        <dbReference type="ARBA" id="ARBA00000832"/>
    </source>
</evidence>
<evidence type="ECO:0000313" key="10">
    <source>
        <dbReference type="Proteomes" id="UP000002431"/>
    </source>
</evidence>
<dbReference type="eggNOG" id="COG0363">
    <property type="taxonomic scope" value="Bacteria"/>
</dbReference>
<dbReference type="Gene3D" id="3.40.50.1360">
    <property type="match status" value="1"/>
</dbReference>
<dbReference type="GO" id="GO:0017057">
    <property type="term" value="F:6-phosphogluconolactonase activity"/>
    <property type="evidence" value="ECO:0007669"/>
    <property type="project" value="UniProtKB-UniRule"/>
</dbReference>
<evidence type="ECO:0000256" key="6">
    <source>
        <dbReference type="ARBA" id="ARBA00020337"/>
    </source>
</evidence>
<evidence type="ECO:0000256" key="7">
    <source>
        <dbReference type="RuleBase" id="RU365095"/>
    </source>
</evidence>
<accession>Q1IWW4</accession>
<dbReference type="Pfam" id="PF01182">
    <property type="entry name" value="Glucosamine_iso"/>
    <property type="match status" value="1"/>
</dbReference>
<dbReference type="NCBIfam" id="TIGR01198">
    <property type="entry name" value="pgl"/>
    <property type="match status" value="1"/>
</dbReference>
<dbReference type="UniPathway" id="UPA00115">
    <property type="reaction ID" value="UER00409"/>
</dbReference>
<reference evidence="9" key="1">
    <citation type="submission" date="2006-04" db="EMBL/GenBank/DDBJ databases">
        <title>Complete sequence of chromosome of Deinococcus geothermalis DSM 11300.</title>
        <authorList>
            <consortium name="US DOE Joint Genome Institute"/>
            <person name="Copeland A."/>
            <person name="Lucas S."/>
            <person name="Lapidus A."/>
            <person name="Barry K."/>
            <person name="Detter J.C."/>
            <person name="Glavina del Rio T."/>
            <person name="Hammon N."/>
            <person name="Israni S."/>
            <person name="Dalin E."/>
            <person name="Tice H."/>
            <person name="Pitluck S."/>
            <person name="Brettin T."/>
            <person name="Bruce D."/>
            <person name="Han C."/>
            <person name="Tapia R."/>
            <person name="Saunders E."/>
            <person name="Gilna P."/>
            <person name="Schmutz J."/>
            <person name="Larimer F."/>
            <person name="Land M."/>
            <person name="Hauser L."/>
            <person name="Kyrpides N."/>
            <person name="Kim E."/>
            <person name="Daly M.J."/>
            <person name="Fredrickson J.K."/>
            <person name="Makarova K.S."/>
            <person name="Gaidamakova E.K."/>
            <person name="Zhai M."/>
            <person name="Richardson P."/>
        </authorList>
    </citation>
    <scope>NUCLEOTIDE SEQUENCE</scope>
    <source>
        <strain evidence="9">DSM 11300</strain>
    </source>
</reference>
<dbReference type="Proteomes" id="UP000002431">
    <property type="component" value="Chromosome"/>
</dbReference>
<dbReference type="PANTHER" id="PTHR11054">
    <property type="entry name" value="6-PHOSPHOGLUCONOLACTONASE"/>
    <property type="match status" value="1"/>
</dbReference>
<keyword evidence="7" id="KW-0378">Hydrolase</keyword>
<gene>
    <name evidence="7" type="primary">pgl</name>
    <name evidence="9" type="ordered locus">Dgeo_1976</name>
</gene>
<dbReference type="STRING" id="319795.Dgeo_1976"/>
<dbReference type="CDD" id="cd01400">
    <property type="entry name" value="6PGL"/>
    <property type="match status" value="1"/>
</dbReference>
<organism evidence="9 10">
    <name type="scientific">Deinococcus geothermalis (strain DSM 11300 / CIP 105573 / AG-3a)</name>
    <dbReference type="NCBI Taxonomy" id="319795"/>
    <lineage>
        <taxon>Bacteria</taxon>
        <taxon>Thermotogati</taxon>
        <taxon>Deinococcota</taxon>
        <taxon>Deinococci</taxon>
        <taxon>Deinococcales</taxon>
        <taxon>Deinococcaceae</taxon>
        <taxon>Deinococcus</taxon>
    </lineage>
</organism>
<dbReference type="AlphaFoldDB" id="Q1IWW4"/>
<evidence type="ECO:0000313" key="9">
    <source>
        <dbReference type="EMBL" id="ABF46270.1"/>
    </source>
</evidence>
<sequence length="225" mass="24357">MKLRVFPTPEATAQAAAEAFAQAAREAVAARGAFRVALSGGSTPKLMYRALRKLPDVPWPAVHVYFSDERSVGPDSPDSNYRLAHDELLTHVPIPAGQIHRMEGERRPLEEAARAYAALLPERLDVVLLGMGEDGHTASLFPGTQALEATGRVAANWVPKLKTGRLTFTFPEINAASERWLLVTGSGKAEVLRAVQAGEGDYPVARVREPVWFLDAAAAAQLKQP</sequence>
<protein>
    <recommendedName>
        <fullName evidence="6 7">6-phosphogluconolactonase</fullName>
        <shortName evidence="7">6PGL</shortName>
        <ecNumber evidence="5 7">3.1.1.31</ecNumber>
    </recommendedName>
</protein>
<keyword evidence="10" id="KW-1185">Reference proteome</keyword>
<dbReference type="RefSeq" id="WP_011531097.1">
    <property type="nucleotide sequence ID" value="NC_008025.1"/>
</dbReference>
<dbReference type="GO" id="GO:0005975">
    <property type="term" value="P:carbohydrate metabolic process"/>
    <property type="evidence" value="ECO:0007669"/>
    <property type="project" value="UniProtKB-UniRule"/>
</dbReference>
<dbReference type="InterPro" id="IPR039104">
    <property type="entry name" value="6PGL"/>
</dbReference>
<evidence type="ECO:0000256" key="2">
    <source>
        <dbReference type="ARBA" id="ARBA00002681"/>
    </source>
</evidence>
<dbReference type="HOGENOM" id="CLU_053947_2_0_0"/>
<dbReference type="GO" id="GO:0006098">
    <property type="term" value="P:pentose-phosphate shunt"/>
    <property type="evidence" value="ECO:0007669"/>
    <property type="project" value="UniProtKB-UniPathway"/>
</dbReference>
<comment type="function">
    <text evidence="2 7">Hydrolysis of 6-phosphogluconolactone to 6-phosphogluconate.</text>
</comment>
<dbReference type="InterPro" id="IPR005900">
    <property type="entry name" value="6-phosphogluconolactonase_DevB"/>
</dbReference>
<dbReference type="EMBL" id="CP000359">
    <property type="protein sequence ID" value="ABF46270.1"/>
    <property type="molecule type" value="Genomic_DNA"/>
</dbReference>
<evidence type="ECO:0000256" key="3">
    <source>
        <dbReference type="ARBA" id="ARBA00004961"/>
    </source>
</evidence>
<proteinExistence type="inferred from homology"/>
<comment type="catalytic activity">
    <reaction evidence="1 7">
        <text>6-phospho-D-glucono-1,5-lactone + H2O = 6-phospho-D-gluconate + H(+)</text>
        <dbReference type="Rhea" id="RHEA:12556"/>
        <dbReference type="ChEBI" id="CHEBI:15377"/>
        <dbReference type="ChEBI" id="CHEBI:15378"/>
        <dbReference type="ChEBI" id="CHEBI:57955"/>
        <dbReference type="ChEBI" id="CHEBI:58759"/>
        <dbReference type="EC" id="3.1.1.31"/>
    </reaction>
</comment>
<comment type="similarity">
    <text evidence="4 7">Belongs to the glucosamine/galactosamine-6-phosphate isomerase family. 6-phosphogluconolactonase subfamily.</text>
</comment>
<dbReference type="SUPFAM" id="SSF100950">
    <property type="entry name" value="NagB/RpiA/CoA transferase-like"/>
    <property type="match status" value="1"/>
</dbReference>
<dbReference type="InterPro" id="IPR006148">
    <property type="entry name" value="Glc/Gal-6P_isomerase"/>
</dbReference>
<evidence type="ECO:0000256" key="5">
    <source>
        <dbReference type="ARBA" id="ARBA00013198"/>
    </source>
</evidence>
<evidence type="ECO:0000256" key="4">
    <source>
        <dbReference type="ARBA" id="ARBA00010662"/>
    </source>
</evidence>
<evidence type="ECO:0000259" key="8">
    <source>
        <dbReference type="Pfam" id="PF01182"/>
    </source>
</evidence>
<dbReference type="KEGG" id="dge:Dgeo_1976"/>
<comment type="pathway">
    <text evidence="3 7">Carbohydrate degradation; pentose phosphate pathway; D-ribulose 5-phosphate from D-glucose 6-phosphate (oxidative stage): step 2/3.</text>
</comment>